<dbReference type="Proteomes" id="UP001278571">
    <property type="component" value="Unassembled WGS sequence"/>
</dbReference>
<feature type="non-terminal residue" evidence="1">
    <location>
        <position position="92"/>
    </location>
</feature>
<gene>
    <name evidence="1" type="ORF">R2363_10650</name>
</gene>
<comment type="caution">
    <text evidence="1">The sequence shown here is derived from an EMBL/GenBank/DDBJ whole genome shotgun (WGS) entry which is preliminary data.</text>
</comment>
<accession>A0ABU4K4H2</accession>
<sequence length="92" mass="10207">MGAIERNAAGAAYWCPFLLNPGPAANLSLRILNNMITRATRNSDKPDLMIHHPDQYDLLMSILQGYQRWDGNADSKIAGVGFEGIKYRSVTI</sequence>
<keyword evidence="2" id="KW-1185">Reference proteome</keyword>
<protein>
    <submittedName>
        <fullName evidence="1">Uncharacterized protein</fullName>
    </submittedName>
</protein>
<dbReference type="RefSeq" id="WP_319009111.1">
    <property type="nucleotide sequence ID" value="NZ_JAWJZF010000322.1"/>
</dbReference>
<reference evidence="1 2" key="1">
    <citation type="submission" date="2023-10" db="EMBL/GenBank/DDBJ databases">
        <authorList>
            <person name="Wang X.X."/>
        </authorList>
    </citation>
    <scope>NUCLEOTIDE SEQUENCE [LARGE SCALE GENOMIC DNA]</scope>
    <source>
        <strain evidence="1 2">NBRC 12816</strain>
    </source>
</reference>
<dbReference type="EMBL" id="JAWJZF010000322">
    <property type="protein sequence ID" value="MDX2292632.1"/>
    <property type="molecule type" value="Genomic_DNA"/>
</dbReference>
<name>A0ABU4K4H2_9ACTN</name>
<evidence type="ECO:0000313" key="2">
    <source>
        <dbReference type="Proteomes" id="UP001278571"/>
    </source>
</evidence>
<proteinExistence type="predicted"/>
<evidence type="ECO:0000313" key="1">
    <source>
        <dbReference type="EMBL" id="MDX2292632.1"/>
    </source>
</evidence>
<organism evidence="1 2">
    <name type="scientific">Streptomyces roseolus</name>
    <dbReference type="NCBI Taxonomy" id="67358"/>
    <lineage>
        <taxon>Bacteria</taxon>
        <taxon>Bacillati</taxon>
        <taxon>Actinomycetota</taxon>
        <taxon>Actinomycetes</taxon>
        <taxon>Kitasatosporales</taxon>
        <taxon>Streptomycetaceae</taxon>
        <taxon>Streptomyces</taxon>
    </lineage>
</organism>